<gene>
    <name evidence="1" type="ORF">PHYBLDRAFT_170717</name>
</gene>
<dbReference type="VEuPathDB" id="FungiDB:PHYBLDRAFT_170717"/>
<protein>
    <submittedName>
        <fullName evidence="1">Uncharacterized protein</fullName>
    </submittedName>
</protein>
<evidence type="ECO:0000313" key="2">
    <source>
        <dbReference type="Proteomes" id="UP000077315"/>
    </source>
</evidence>
<name>A0A162U0J9_PHYB8</name>
<dbReference type="AlphaFoldDB" id="A0A162U0J9"/>
<proteinExistence type="predicted"/>
<dbReference type="Proteomes" id="UP000077315">
    <property type="component" value="Unassembled WGS sequence"/>
</dbReference>
<dbReference type="GeneID" id="28997323"/>
<dbReference type="EMBL" id="KV440986">
    <property type="protein sequence ID" value="OAD71353.1"/>
    <property type="molecule type" value="Genomic_DNA"/>
</dbReference>
<evidence type="ECO:0000313" key="1">
    <source>
        <dbReference type="EMBL" id="OAD71353.1"/>
    </source>
</evidence>
<accession>A0A162U0J9</accession>
<sequence length="144" mass="17164">MAYIHYKPYKEFLLMQNASSYKTLIPVFKSTLTQISNIHGPDFIKPIIYSRMFFSFRVCLKYAPIVYFEIQKQNIIIWFGLFVLAVENKEILNNEFQKKKLIMGFITRSGLINEKHCYLKKLESNFAQIWAVRIMQDDICMVWS</sequence>
<reference evidence="2" key="1">
    <citation type="submission" date="2015-06" db="EMBL/GenBank/DDBJ databases">
        <title>Expansion of signal transduction pathways in fungi by whole-genome duplication.</title>
        <authorList>
            <consortium name="DOE Joint Genome Institute"/>
            <person name="Corrochano L.M."/>
            <person name="Kuo A."/>
            <person name="Marcet-Houben M."/>
            <person name="Polaino S."/>
            <person name="Salamov A."/>
            <person name="Villalobos J.M."/>
            <person name="Alvarez M.I."/>
            <person name="Avalos J."/>
            <person name="Benito E.P."/>
            <person name="Benoit I."/>
            <person name="Burger G."/>
            <person name="Camino L.P."/>
            <person name="Canovas D."/>
            <person name="Cerda-Olmedo E."/>
            <person name="Cheng J.-F."/>
            <person name="Dominguez A."/>
            <person name="Elias M."/>
            <person name="Eslava A.P."/>
            <person name="Glaser F."/>
            <person name="Grimwood J."/>
            <person name="Gutierrez G."/>
            <person name="Heitman J."/>
            <person name="Henrissat B."/>
            <person name="Iturriaga E.A."/>
            <person name="Lang B.F."/>
            <person name="Lavin J.L."/>
            <person name="Lee S."/>
            <person name="Li W."/>
            <person name="Lindquist E."/>
            <person name="Lopez-Garcia S."/>
            <person name="Luque E.M."/>
            <person name="Marcos A.T."/>
            <person name="Martin J."/>
            <person name="McCluskey K."/>
            <person name="Medina H.R."/>
            <person name="Miralles-Duran A."/>
            <person name="Miyazaki A."/>
            <person name="Munoz-Torres E."/>
            <person name="Oguiza J.A."/>
            <person name="Ohm R."/>
            <person name="Olmedo M."/>
            <person name="Orejas M."/>
            <person name="Ortiz-Castellanos L."/>
            <person name="Pisabarro A.G."/>
            <person name="Rodriguez-Romero J."/>
            <person name="Ruiz-Herrera J."/>
            <person name="Ruiz-Vazquez R."/>
            <person name="Sanz C."/>
            <person name="Schackwitz W."/>
            <person name="Schmutz J."/>
            <person name="Shahriari M."/>
            <person name="Shelest E."/>
            <person name="Silva-Franco F."/>
            <person name="Soanes D."/>
            <person name="Syed K."/>
            <person name="Tagua V.G."/>
            <person name="Talbot N.J."/>
            <person name="Thon M."/>
            <person name="De vries R.P."/>
            <person name="Wiebenga A."/>
            <person name="Yadav J.S."/>
            <person name="Braun E.L."/>
            <person name="Baker S."/>
            <person name="Garre V."/>
            <person name="Horwitz B."/>
            <person name="Torres-Martinez S."/>
            <person name="Idnurm A."/>
            <person name="Herrera-Estrella A."/>
            <person name="Gabaldon T."/>
            <person name="Grigoriev I.V."/>
        </authorList>
    </citation>
    <scope>NUCLEOTIDE SEQUENCE [LARGE SCALE GENOMIC DNA]</scope>
    <source>
        <strain evidence="2">NRRL 1555(-)</strain>
    </source>
</reference>
<keyword evidence="2" id="KW-1185">Reference proteome</keyword>
<dbReference type="InParanoid" id="A0A162U0J9"/>
<organism evidence="1 2">
    <name type="scientific">Phycomyces blakesleeanus (strain ATCC 8743b / DSM 1359 / FGSC 10004 / NBRC 33097 / NRRL 1555)</name>
    <dbReference type="NCBI Taxonomy" id="763407"/>
    <lineage>
        <taxon>Eukaryota</taxon>
        <taxon>Fungi</taxon>
        <taxon>Fungi incertae sedis</taxon>
        <taxon>Mucoromycota</taxon>
        <taxon>Mucoromycotina</taxon>
        <taxon>Mucoromycetes</taxon>
        <taxon>Mucorales</taxon>
        <taxon>Phycomycetaceae</taxon>
        <taxon>Phycomyces</taxon>
    </lineage>
</organism>
<dbReference type="RefSeq" id="XP_018289393.1">
    <property type="nucleotide sequence ID" value="XM_018436417.1"/>
</dbReference>